<organism evidence="2 3">
    <name type="scientific">Amanita thiersii Skay4041</name>
    <dbReference type="NCBI Taxonomy" id="703135"/>
    <lineage>
        <taxon>Eukaryota</taxon>
        <taxon>Fungi</taxon>
        <taxon>Dikarya</taxon>
        <taxon>Basidiomycota</taxon>
        <taxon>Agaricomycotina</taxon>
        <taxon>Agaricomycetes</taxon>
        <taxon>Agaricomycetidae</taxon>
        <taxon>Agaricales</taxon>
        <taxon>Pluteineae</taxon>
        <taxon>Amanitaceae</taxon>
        <taxon>Amanita</taxon>
    </lineage>
</organism>
<dbReference type="EMBL" id="KZ302584">
    <property type="protein sequence ID" value="PFH45064.1"/>
    <property type="molecule type" value="Genomic_DNA"/>
</dbReference>
<feature type="transmembrane region" description="Helical" evidence="1">
    <location>
        <begin position="71"/>
        <end position="95"/>
    </location>
</feature>
<keyword evidence="3" id="KW-1185">Reference proteome</keyword>
<sequence>MSPAINISIDPSELTHIQIPSPPPGLNYLWVINPSLSILMTELVGISILLPLLVILFFFSTKQLRRKPIFILNVVSILLGISMGVTGIWDLYQAITNPQRHISSTHFAVLGCFTSIVPLFVETILVFRILAVHPYHATPKWLFTLIFLPLALLKIARLVNISMYIKHYLDILRSIEIPIIAGQVAWVAAGPNPKIEWFLQVVDNTAASCLFLYKLDIRRSLGGSKYTASNSSGGSYTSVIKGLFWIAISNFIFPVLLSIAQLIFVFRDPDFVPGVIVLLINDYVEIIGVLLATVWVAGTHWSEDNMKTGGTSTTLPPMHFASGLLGSSVHNPGISIQMEPGPGHESNVSDECKPRAI</sequence>
<evidence type="ECO:0008006" key="4">
    <source>
        <dbReference type="Google" id="ProtNLM"/>
    </source>
</evidence>
<dbReference type="Proteomes" id="UP000242287">
    <property type="component" value="Unassembled WGS sequence"/>
</dbReference>
<accession>A0A2A9N803</accession>
<name>A0A2A9N803_9AGAR</name>
<evidence type="ECO:0000256" key="1">
    <source>
        <dbReference type="SAM" id="Phobius"/>
    </source>
</evidence>
<feature type="transmembrane region" description="Helical" evidence="1">
    <location>
        <begin position="271"/>
        <end position="297"/>
    </location>
</feature>
<feature type="transmembrane region" description="Helical" evidence="1">
    <location>
        <begin position="142"/>
        <end position="165"/>
    </location>
</feature>
<dbReference type="AlphaFoldDB" id="A0A2A9N803"/>
<feature type="transmembrane region" description="Helical" evidence="1">
    <location>
        <begin position="107"/>
        <end position="130"/>
    </location>
</feature>
<dbReference type="OrthoDB" id="2548432at2759"/>
<evidence type="ECO:0000313" key="2">
    <source>
        <dbReference type="EMBL" id="PFH45064.1"/>
    </source>
</evidence>
<keyword evidence="1" id="KW-0812">Transmembrane</keyword>
<keyword evidence="1" id="KW-0472">Membrane</keyword>
<proteinExistence type="predicted"/>
<keyword evidence="1" id="KW-1133">Transmembrane helix</keyword>
<feature type="transmembrane region" description="Helical" evidence="1">
    <location>
        <begin position="36"/>
        <end position="59"/>
    </location>
</feature>
<reference evidence="2 3" key="1">
    <citation type="submission" date="2014-02" db="EMBL/GenBank/DDBJ databases">
        <title>Transposable element dynamics among asymbiotic and ectomycorrhizal Amanita fungi.</title>
        <authorList>
            <consortium name="DOE Joint Genome Institute"/>
            <person name="Hess J."/>
            <person name="Skrede I."/>
            <person name="Wolfe B."/>
            <person name="LaButti K."/>
            <person name="Ohm R.A."/>
            <person name="Grigoriev I.V."/>
            <person name="Pringle A."/>
        </authorList>
    </citation>
    <scope>NUCLEOTIDE SEQUENCE [LARGE SCALE GENOMIC DNA]</scope>
    <source>
        <strain evidence="2 3">SKay4041</strain>
    </source>
</reference>
<feature type="transmembrane region" description="Helical" evidence="1">
    <location>
        <begin position="243"/>
        <end position="265"/>
    </location>
</feature>
<evidence type="ECO:0000313" key="3">
    <source>
        <dbReference type="Proteomes" id="UP000242287"/>
    </source>
</evidence>
<protein>
    <recommendedName>
        <fullName evidence="4">G-protein coupled receptors family 1 profile domain-containing protein</fullName>
    </recommendedName>
</protein>
<gene>
    <name evidence="2" type="ORF">AMATHDRAFT_10086</name>
</gene>